<dbReference type="Proteomes" id="UP001457282">
    <property type="component" value="Unassembled WGS sequence"/>
</dbReference>
<protein>
    <submittedName>
        <fullName evidence="2">Uncharacterized protein</fullName>
    </submittedName>
</protein>
<feature type="region of interest" description="Disordered" evidence="1">
    <location>
        <begin position="1"/>
        <end position="56"/>
    </location>
</feature>
<evidence type="ECO:0000313" key="2">
    <source>
        <dbReference type="EMBL" id="KAK9943324.1"/>
    </source>
</evidence>
<accession>A0AAW1Y345</accession>
<dbReference type="AlphaFoldDB" id="A0AAW1Y345"/>
<keyword evidence="3" id="KW-1185">Reference proteome</keyword>
<reference evidence="2 3" key="1">
    <citation type="journal article" date="2023" name="G3 (Bethesda)">
        <title>A chromosome-length genome assembly and annotation of blackberry (Rubus argutus, cv. 'Hillquist').</title>
        <authorList>
            <person name="Bruna T."/>
            <person name="Aryal R."/>
            <person name="Dudchenko O."/>
            <person name="Sargent D.J."/>
            <person name="Mead D."/>
            <person name="Buti M."/>
            <person name="Cavallini A."/>
            <person name="Hytonen T."/>
            <person name="Andres J."/>
            <person name="Pham M."/>
            <person name="Weisz D."/>
            <person name="Mascagni F."/>
            <person name="Usai G."/>
            <person name="Natali L."/>
            <person name="Bassil N."/>
            <person name="Fernandez G.E."/>
            <person name="Lomsadze A."/>
            <person name="Armour M."/>
            <person name="Olukolu B."/>
            <person name="Poorten T."/>
            <person name="Britton C."/>
            <person name="Davik J."/>
            <person name="Ashrafi H."/>
            <person name="Aiden E.L."/>
            <person name="Borodovsky M."/>
            <person name="Worthington M."/>
        </authorList>
    </citation>
    <scope>NUCLEOTIDE SEQUENCE [LARGE SCALE GENOMIC DNA]</scope>
    <source>
        <strain evidence="2">PI 553951</strain>
    </source>
</reference>
<name>A0AAW1Y345_RUBAR</name>
<sequence length="118" mass="12687">MEARCGQQHRRCGREEVRQESTAREESSGGGGAMMAGQVQPETAVTSRERICGGGGIGHEQLGTDWIDMMVELEYKIGAVGMIGEDDGDTGLNADLVKQRKWCDEGDGDWSTLAVLLG</sequence>
<evidence type="ECO:0000256" key="1">
    <source>
        <dbReference type="SAM" id="MobiDB-lite"/>
    </source>
</evidence>
<gene>
    <name evidence="2" type="ORF">M0R45_008936</name>
</gene>
<evidence type="ECO:0000313" key="3">
    <source>
        <dbReference type="Proteomes" id="UP001457282"/>
    </source>
</evidence>
<proteinExistence type="predicted"/>
<feature type="compositionally biased region" description="Basic and acidic residues" evidence="1">
    <location>
        <begin position="13"/>
        <end position="27"/>
    </location>
</feature>
<dbReference type="EMBL" id="JBEDUW010000002">
    <property type="protein sequence ID" value="KAK9943324.1"/>
    <property type="molecule type" value="Genomic_DNA"/>
</dbReference>
<comment type="caution">
    <text evidence="2">The sequence shown here is derived from an EMBL/GenBank/DDBJ whole genome shotgun (WGS) entry which is preliminary data.</text>
</comment>
<organism evidence="2 3">
    <name type="scientific">Rubus argutus</name>
    <name type="common">Southern blackberry</name>
    <dbReference type="NCBI Taxonomy" id="59490"/>
    <lineage>
        <taxon>Eukaryota</taxon>
        <taxon>Viridiplantae</taxon>
        <taxon>Streptophyta</taxon>
        <taxon>Embryophyta</taxon>
        <taxon>Tracheophyta</taxon>
        <taxon>Spermatophyta</taxon>
        <taxon>Magnoliopsida</taxon>
        <taxon>eudicotyledons</taxon>
        <taxon>Gunneridae</taxon>
        <taxon>Pentapetalae</taxon>
        <taxon>rosids</taxon>
        <taxon>fabids</taxon>
        <taxon>Rosales</taxon>
        <taxon>Rosaceae</taxon>
        <taxon>Rosoideae</taxon>
        <taxon>Rosoideae incertae sedis</taxon>
        <taxon>Rubus</taxon>
    </lineage>
</organism>